<keyword evidence="1" id="KW-0472">Membrane</keyword>
<dbReference type="Proteomes" id="UP000500843">
    <property type="component" value="Chromosome 1"/>
</dbReference>
<evidence type="ECO:0000313" key="3">
    <source>
        <dbReference type="Proteomes" id="UP000500843"/>
    </source>
</evidence>
<keyword evidence="1" id="KW-0812">Transmembrane</keyword>
<dbReference type="RefSeq" id="WP_155812479.1">
    <property type="nucleotide sequence ID" value="NZ_CP054010.1"/>
</dbReference>
<sequence>MSHREKECTEAYCIQGNGSHRGTVGAWRNEGYLPVLLEILCPKHLPQNLSGICTLHLRRSLCHWHLPDIALSSVLSVALCALLCMHLTSSIHIS</sequence>
<gene>
    <name evidence="2" type="ORF">FIU21_03185</name>
</gene>
<dbReference type="AlphaFoldDB" id="A0A7D4GBH8"/>
<feature type="transmembrane region" description="Helical" evidence="1">
    <location>
        <begin position="69"/>
        <end position="88"/>
    </location>
</feature>
<dbReference type="EMBL" id="CP054010">
    <property type="protein sequence ID" value="QKH87990.1"/>
    <property type="molecule type" value="Genomic_DNA"/>
</dbReference>
<evidence type="ECO:0000256" key="1">
    <source>
        <dbReference type="SAM" id="Phobius"/>
    </source>
</evidence>
<name>A0A7D4GBH8_9BACT</name>
<reference evidence="2 3" key="1">
    <citation type="submission" date="2020-05" db="EMBL/GenBank/DDBJ databases">
        <title>FDA dAtabase for Regulatory Grade micrObial Sequences (FDA-ARGOS): Supporting development and validation of Infectious Disease Dx tests.</title>
        <authorList>
            <person name="Moreno J."/>
            <person name="Tallon L."/>
            <person name="Sadzewicz L."/>
            <person name="Zhao X."/>
            <person name="Vavikolanu K."/>
            <person name="Mehta A."/>
            <person name="Aluvathingal J."/>
            <person name="Nadendla S."/>
            <person name="Myers T."/>
            <person name="Yan Y."/>
            <person name="Sichtig H."/>
        </authorList>
    </citation>
    <scope>NUCLEOTIDE SEQUENCE [LARGE SCALE GENOMIC DNA]</scope>
    <source>
        <strain evidence="2 3">FDAARGOS_760</strain>
    </source>
</reference>
<keyword evidence="1" id="KW-1133">Transmembrane helix</keyword>
<evidence type="ECO:0000313" key="2">
    <source>
        <dbReference type="EMBL" id="QKH87990.1"/>
    </source>
</evidence>
<organism evidence="2 3">
    <name type="scientific">Prevotella melaninogenica</name>
    <dbReference type="NCBI Taxonomy" id="28132"/>
    <lineage>
        <taxon>Bacteria</taxon>
        <taxon>Pseudomonadati</taxon>
        <taxon>Bacteroidota</taxon>
        <taxon>Bacteroidia</taxon>
        <taxon>Bacteroidales</taxon>
        <taxon>Prevotellaceae</taxon>
        <taxon>Prevotella</taxon>
    </lineage>
</organism>
<protein>
    <submittedName>
        <fullName evidence="2">Uncharacterized protein</fullName>
    </submittedName>
</protein>
<proteinExistence type="predicted"/>
<accession>A0A7D4GBH8</accession>